<proteinExistence type="predicted"/>
<reference evidence="2 3" key="1">
    <citation type="submission" date="2018-06" db="EMBL/GenBank/DDBJ databases">
        <title>Comparative genomics reveals the genomic features of Rhizophagus irregularis, R. cerebriforme, R. diaphanum and Gigaspora rosea, and their symbiotic lifestyle signature.</title>
        <authorList>
            <person name="Morin E."/>
            <person name="San Clemente H."/>
            <person name="Chen E.C.H."/>
            <person name="De La Providencia I."/>
            <person name="Hainaut M."/>
            <person name="Kuo A."/>
            <person name="Kohler A."/>
            <person name="Murat C."/>
            <person name="Tang N."/>
            <person name="Roy S."/>
            <person name="Loubradou J."/>
            <person name="Henrissat B."/>
            <person name="Grigoriev I.V."/>
            <person name="Corradi N."/>
            <person name="Roux C."/>
            <person name="Martin F.M."/>
        </authorList>
    </citation>
    <scope>NUCLEOTIDE SEQUENCE [LARGE SCALE GENOMIC DNA]</scope>
    <source>
        <strain evidence="2 3">DAOM 194757</strain>
    </source>
</reference>
<keyword evidence="1" id="KW-1133">Transmembrane helix</keyword>
<protein>
    <submittedName>
        <fullName evidence="2">Uncharacterized protein</fullName>
    </submittedName>
</protein>
<gene>
    <name evidence="2" type="ORF">C2G38_2070222</name>
</gene>
<dbReference type="Proteomes" id="UP000266673">
    <property type="component" value="Unassembled WGS sequence"/>
</dbReference>
<evidence type="ECO:0000313" key="2">
    <source>
        <dbReference type="EMBL" id="RIB24319.1"/>
    </source>
</evidence>
<keyword evidence="1" id="KW-0472">Membrane</keyword>
<organism evidence="2 3">
    <name type="scientific">Gigaspora rosea</name>
    <dbReference type="NCBI Taxonomy" id="44941"/>
    <lineage>
        <taxon>Eukaryota</taxon>
        <taxon>Fungi</taxon>
        <taxon>Fungi incertae sedis</taxon>
        <taxon>Mucoromycota</taxon>
        <taxon>Glomeromycotina</taxon>
        <taxon>Glomeromycetes</taxon>
        <taxon>Diversisporales</taxon>
        <taxon>Gigasporaceae</taxon>
        <taxon>Gigaspora</taxon>
    </lineage>
</organism>
<name>A0A397VTJ1_9GLOM</name>
<feature type="non-terminal residue" evidence="2">
    <location>
        <position position="59"/>
    </location>
</feature>
<evidence type="ECO:0000313" key="3">
    <source>
        <dbReference type="Proteomes" id="UP000266673"/>
    </source>
</evidence>
<dbReference type="AlphaFoldDB" id="A0A397VTJ1"/>
<sequence length="59" mass="6836">MIHILPLVGIIPISEKICFLLFFQIQKNIQMKQLVMVGRIWFILLSSGINLLNEKNINV</sequence>
<accession>A0A397VTJ1</accession>
<feature type="transmembrane region" description="Helical" evidence="1">
    <location>
        <begin position="35"/>
        <end position="52"/>
    </location>
</feature>
<feature type="transmembrane region" description="Helical" evidence="1">
    <location>
        <begin position="6"/>
        <end position="23"/>
    </location>
</feature>
<evidence type="ECO:0000256" key="1">
    <source>
        <dbReference type="SAM" id="Phobius"/>
    </source>
</evidence>
<dbReference type="EMBL" id="QKWP01000221">
    <property type="protein sequence ID" value="RIB24319.1"/>
    <property type="molecule type" value="Genomic_DNA"/>
</dbReference>
<comment type="caution">
    <text evidence="2">The sequence shown here is derived from an EMBL/GenBank/DDBJ whole genome shotgun (WGS) entry which is preliminary data.</text>
</comment>
<keyword evidence="1" id="KW-0812">Transmembrane</keyword>
<keyword evidence="3" id="KW-1185">Reference proteome</keyword>